<reference evidence="5 6" key="1">
    <citation type="submission" date="2019-03" db="EMBL/GenBank/DDBJ databases">
        <title>Metabolic potential of uncultured bacteria and archaea associated with petroleum seepage in deep-sea sediments.</title>
        <authorList>
            <person name="Dong X."/>
            <person name="Hubert C."/>
        </authorList>
    </citation>
    <scope>NUCLEOTIDE SEQUENCE [LARGE SCALE GENOMIC DNA]</scope>
    <source>
        <strain evidence="5">E44_bin3</strain>
    </source>
</reference>
<dbReference type="EMBL" id="SOJT01000093">
    <property type="protein sequence ID" value="TET29172.1"/>
    <property type="molecule type" value="Genomic_DNA"/>
</dbReference>
<dbReference type="InterPro" id="IPR051120">
    <property type="entry name" value="ABC_AA/LPS_Transport"/>
</dbReference>
<dbReference type="GO" id="GO:0005886">
    <property type="term" value="C:plasma membrane"/>
    <property type="evidence" value="ECO:0007669"/>
    <property type="project" value="TreeGrafter"/>
</dbReference>
<dbReference type="InterPro" id="IPR003593">
    <property type="entry name" value="AAA+_ATPase"/>
</dbReference>
<dbReference type="PROSITE" id="PS50893">
    <property type="entry name" value="ABC_TRANSPORTER_2"/>
    <property type="match status" value="1"/>
</dbReference>
<dbReference type="PANTHER" id="PTHR45772">
    <property type="entry name" value="CONSERVED COMPONENT OF ABC TRANSPORTER FOR NATURAL AMINO ACIDS-RELATED"/>
    <property type="match status" value="1"/>
</dbReference>
<evidence type="ECO:0000256" key="1">
    <source>
        <dbReference type="ARBA" id="ARBA00022448"/>
    </source>
</evidence>
<dbReference type="GO" id="GO:0015192">
    <property type="term" value="F:L-phenylalanine transmembrane transporter activity"/>
    <property type="evidence" value="ECO:0007669"/>
    <property type="project" value="TreeGrafter"/>
</dbReference>
<keyword evidence="2" id="KW-0547">Nucleotide-binding</keyword>
<evidence type="ECO:0000256" key="2">
    <source>
        <dbReference type="ARBA" id="ARBA00022741"/>
    </source>
</evidence>
<evidence type="ECO:0000259" key="4">
    <source>
        <dbReference type="PROSITE" id="PS50893"/>
    </source>
</evidence>
<dbReference type="GO" id="GO:0015808">
    <property type="term" value="P:L-alanine transport"/>
    <property type="evidence" value="ECO:0007669"/>
    <property type="project" value="TreeGrafter"/>
</dbReference>
<feature type="domain" description="ABC transporter" evidence="4">
    <location>
        <begin position="2"/>
        <end position="232"/>
    </location>
</feature>
<keyword evidence="3 5" id="KW-0067">ATP-binding</keyword>
<dbReference type="InterPro" id="IPR003439">
    <property type="entry name" value="ABC_transporter-like_ATP-bd"/>
</dbReference>
<evidence type="ECO:0000256" key="3">
    <source>
        <dbReference type="ARBA" id="ARBA00022840"/>
    </source>
</evidence>
<protein>
    <submittedName>
        <fullName evidence="5">ABC transporter ATP-binding protein</fullName>
    </submittedName>
</protein>
<organism evidence="5 6">
    <name type="scientific">Aerophobetes bacterium</name>
    <dbReference type="NCBI Taxonomy" id="2030807"/>
    <lineage>
        <taxon>Bacteria</taxon>
        <taxon>Candidatus Aerophobota</taxon>
    </lineage>
</organism>
<name>A0A523TFR5_UNCAE</name>
<dbReference type="CDD" id="cd03219">
    <property type="entry name" value="ABC_Mj1267_LivG_branched"/>
    <property type="match status" value="1"/>
</dbReference>
<dbReference type="InterPro" id="IPR027417">
    <property type="entry name" value="P-loop_NTPase"/>
</dbReference>
<evidence type="ECO:0000313" key="6">
    <source>
        <dbReference type="Proteomes" id="UP000316517"/>
    </source>
</evidence>
<dbReference type="SUPFAM" id="SSF52540">
    <property type="entry name" value="P-loop containing nucleoside triphosphate hydrolases"/>
    <property type="match status" value="1"/>
</dbReference>
<dbReference type="SMART" id="SM00382">
    <property type="entry name" value="AAA"/>
    <property type="match status" value="1"/>
</dbReference>
<evidence type="ECO:0000313" key="5">
    <source>
        <dbReference type="EMBL" id="TET29172.1"/>
    </source>
</evidence>
<accession>A0A523TFR5</accession>
<dbReference type="Proteomes" id="UP000316517">
    <property type="component" value="Unassembled WGS sequence"/>
</dbReference>
<dbReference type="AlphaFoldDB" id="A0A523TFR5"/>
<dbReference type="GO" id="GO:0015188">
    <property type="term" value="F:L-isoleucine transmembrane transporter activity"/>
    <property type="evidence" value="ECO:0007669"/>
    <property type="project" value="TreeGrafter"/>
</dbReference>
<dbReference type="GO" id="GO:0005524">
    <property type="term" value="F:ATP binding"/>
    <property type="evidence" value="ECO:0007669"/>
    <property type="project" value="UniProtKB-KW"/>
</dbReference>
<sequence>MLMIRNLHKRFGGLHALENVSLVLESRKIWSLIGPNGAGKTTLFNLITGTLPADSGKIEFMGEDITDMKPHEICRKGIARTYQQKNLFPNLSVFDNVVAGMLKESMEEQRRKERVYEILEFLGLEEKEKEIVSSLPPLDSKLVELGRALATTPKLILLDELVGGLVPTEIEKICQIVETLRDQGYTIFQIGHEIRPIMRTSDWIFVLDEGCKIAEGSPEEIRNNKDVHSVYLE</sequence>
<dbReference type="GO" id="GO:0016887">
    <property type="term" value="F:ATP hydrolysis activity"/>
    <property type="evidence" value="ECO:0007669"/>
    <property type="project" value="InterPro"/>
</dbReference>
<dbReference type="GO" id="GO:0005304">
    <property type="term" value="F:L-valine transmembrane transporter activity"/>
    <property type="evidence" value="ECO:0007669"/>
    <property type="project" value="TreeGrafter"/>
</dbReference>
<dbReference type="Pfam" id="PF00005">
    <property type="entry name" value="ABC_tran"/>
    <property type="match status" value="1"/>
</dbReference>
<proteinExistence type="predicted"/>
<keyword evidence="1" id="KW-0813">Transport</keyword>
<dbReference type="Gene3D" id="3.40.50.300">
    <property type="entry name" value="P-loop containing nucleotide triphosphate hydrolases"/>
    <property type="match status" value="1"/>
</dbReference>
<dbReference type="GO" id="GO:1903806">
    <property type="term" value="P:L-isoleucine import across plasma membrane"/>
    <property type="evidence" value="ECO:0007669"/>
    <property type="project" value="TreeGrafter"/>
</dbReference>
<dbReference type="Pfam" id="PF12399">
    <property type="entry name" value="BCA_ABC_TP_C"/>
    <property type="match status" value="1"/>
</dbReference>
<dbReference type="PANTHER" id="PTHR45772:SF7">
    <property type="entry name" value="AMINO ACID ABC TRANSPORTER ATP-BINDING PROTEIN"/>
    <property type="match status" value="1"/>
</dbReference>
<comment type="caution">
    <text evidence="5">The sequence shown here is derived from an EMBL/GenBank/DDBJ whole genome shotgun (WGS) entry which is preliminary data.</text>
</comment>
<gene>
    <name evidence="5" type="ORF">E3J68_02090</name>
</gene>
<dbReference type="InterPro" id="IPR032823">
    <property type="entry name" value="BCA_ABC_TP_C"/>
</dbReference>
<dbReference type="GO" id="GO:1903805">
    <property type="term" value="P:L-valine import across plasma membrane"/>
    <property type="evidence" value="ECO:0007669"/>
    <property type="project" value="TreeGrafter"/>
</dbReference>
<dbReference type="GO" id="GO:0042941">
    <property type="term" value="P:D-alanine transmembrane transport"/>
    <property type="evidence" value="ECO:0007669"/>
    <property type="project" value="TreeGrafter"/>
</dbReference>